<dbReference type="AlphaFoldDB" id="A0A6C0FEJ6"/>
<proteinExistence type="predicted"/>
<dbReference type="EMBL" id="MN738838">
    <property type="protein sequence ID" value="QHT38929.1"/>
    <property type="molecule type" value="Genomic_DNA"/>
</dbReference>
<organism evidence="2">
    <name type="scientific">viral metagenome</name>
    <dbReference type="NCBI Taxonomy" id="1070528"/>
    <lineage>
        <taxon>unclassified sequences</taxon>
        <taxon>metagenomes</taxon>
        <taxon>organismal metagenomes</taxon>
    </lineage>
</organism>
<feature type="compositionally biased region" description="Basic residues" evidence="1">
    <location>
        <begin position="43"/>
        <end position="52"/>
    </location>
</feature>
<protein>
    <submittedName>
        <fullName evidence="2">Uncharacterized protein</fullName>
    </submittedName>
</protein>
<sequence length="65" mass="7490">MVFSQTEIVNIYIVPGSDKNDTHYKNKRNKHVSIHSNRVSHNAMRRVRKRGGLKQPGGSSCDQRR</sequence>
<name>A0A6C0FEJ6_9ZZZZ</name>
<reference evidence="2" key="1">
    <citation type="journal article" date="2020" name="Nature">
        <title>Giant virus diversity and host interactions through global metagenomics.</title>
        <authorList>
            <person name="Schulz F."/>
            <person name="Roux S."/>
            <person name="Paez-Espino D."/>
            <person name="Jungbluth S."/>
            <person name="Walsh D.A."/>
            <person name="Denef V.J."/>
            <person name="McMahon K.D."/>
            <person name="Konstantinidis K.T."/>
            <person name="Eloe-Fadrosh E.A."/>
            <person name="Kyrpides N.C."/>
            <person name="Woyke T."/>
        </authorList>
    </citation>
    <scope>NUCLEOTIDE SEQUENCE</scope>
    <source>
        <strain evidence="2">GVMAG-S-ERX556126-94</strain>
    </source>
</reference>
<accession>A0A6C0FEJ6</accession>
<evidence type="ECO:0000313" key="2">
    <source>
        <dbReference type="EMBL" id="QHT38929.1"/>
    </source>
</evidence>
<evidence type="ECO:0000256" key="1">
    <source>
        <dbReference type="SAM" id="MobiDB-lite"/>
    </source>
</evidence>
<feature type="region of interest" description="Disordered" evidence="1">
    <location>
        <begin position="42"/>
        <end position="65"/>
    </location>
</feature>